<evidence type="ECO:0000256" key="1">
    <source>
        <dbReference type="SAM" id="Phobius"/>
    </source>
</evidence>
<protein>
    <submittedName>
        <fullName evidence="2">Uncharacterized protein</fullName>
    </submittedName>
</protein>
<keyword evidence="3" id="KW-1185">Reference proteome</keyword>
<name>A0A0B5EF28_STRA4</name>
<proteinExistence type="predicted"/>
<keyword evidence="1" id="KW-0812">Transmembrane</keyword>
<keyword evidence="1" id="KW-0472">Membrane</keyword>
<feature type="transmembrane region" description="Helical" evidence="1">
    <location>
        <begin position="40"/>
        <end position="63"/>
    </location>
</feature>
<dbReference type="Proteomes" id="UP000031523">
    <property type="component" value="Chromosome"/>
</dbReference>
<evidence type="ECO:0000313" key="2">
    <source>
        <dbReference type="EMBL" id="AJE80598.1"/>
    </source>
</evidence>
<accession>A0A0B5EF28</accession>
<evidence type="ECO:0000313" key="3">
    <source>
        <dbReference type="Proteomes" id="UP000031523"/>
    </source>
</evidence>
<reference evidence="2 3" key="1">
    <citation type="submission" date="2015-01" db="EMBL/GenBank/DDBJ databases">
        <title>Enhanced salinomycin production by adjusting the supply of polyketide extender units in Streptomyce albus DSM 41398.</title>
        <authorList>
            <person name="Lu C."/>
        </authorList>
    </citation>
    <scope>NUCLEOTIDE SEQUENCE [LARGE SCALE GENOMIC DNA]</scope>
    <source>
        <strain evidence="3">ATCC 21838 / DSM 41398 / FERM P-419 / JCM 4703 / NBRC 107858</strain>
    </source>
</reference>
<organism evidence="2 3">
    <name type="scientific">Streptomyces albus (strain ATCC 21838 / DSM 41398 / FERM P-419 / JCM 4703 / NBRC 107858)</name>
    <dbReference type="NCBI Taxonomy" id="1081613"/>
    <lineage>
        <taxon>Bacteria</taxon>
        <taxon>Bacillati</taxon>
        <taxon>Actinomycetota</taxon>
        <taxon>Actinomycetes</taxon>
        <taxon>Kitasatosporales</taxon>
        <taxon>Streptomycetaceae</taxon>
        <taxon>Streptomyces</taxon>
    </lineage>
</organism>
<keyword evidence="1" id="KW-1133">Transmembrane helix</keyword>
<dbReference type="EMBL" id="CP010519">
    <property type="protein sequence ID" value="AJE80598.1"/>
    <property type="molecule type" value="Genomic_DNA"/>
</dbReference>
<dbReference type="AlphaFoldDB" id="A0A0B5EF28"/>
<sequence>MSPYAHLVLAAGGSRGGSSGSRGGGYRGGGYHGGTTGGGGLSSGTMLALLFGLLFVVGVFAWIRHAGNSRD</sequence>
<dbReference type="KEGG" id="sals:SLNWT_0222"/>
<gene>
    <name evidence="2" type="ORF">SLNWT_0222</name>
</gene>